<dbReference type="EMBL" id="JAUMIT010000010">
    <property type="protein sequence ID" value="MDO3695923.1"/>
    <property type="molecule type" value="Genomic_DNA"/>
</dbReference>
<name>A0ABT8VVC3_9FLAO</name>
<evidence type="ECO:0000256" key="1">
    <source>
        <dbReference type="SAM" id="Phobius"/>
    </source>
</evidence>
<reference evidence="2" key="1">
    <citation type="submission" date="2023-07" db="EMBL/GenBank/DDBJ databases">
        <title>Wenyingzhuangia sp. chi5 genome sequencing and assembly.</title>
        <authorList>
            <person name="Park S."/>
        </authorList>
    </citation>
    <scope>NUCLEOTIDE SEQUENCE</scope>
    <source>
        <strain evidence="2">Chi5</strain>
    </source>
</reference>
<sequence>MKKWNFKAKNSPQKISEKIQITLESIKGLEFNVGHQKSNSINFKIRKRILYPFYLYFLNSIVVNGKLSKSNIENETDVEISFHQHFLWNFVIYSNILVGLGIITYLITGKDTNPLTYLIGIIIMSIGFILWIAIQKKYVKNIQEYKTLISDILEKS</sequence>
<accession>A0ABT8VVC3</accession>
<dbReference type="RefSeq" id="WP_302885228.1">
    <property type="nucleotide sequence ID" value="NZ_JAUMIT010000010.1"/>
</dbReference>
<dbReference type="Proteomes" id="UP001168642">
    <property type="component" value="Unassembled WGS sequence"/>
</dbReference>
<evidence type="ECO:0000313" key="2">
    <source>
        <dbReference type="EMBL" id="MDO3695923.1"/>
    </source>
</evidence>
<feature type="transmembrane region" description="Helical" evidence="1">
    <location>
        <begin position="87"/>
        <end position="108"/>
    </location>
</feature>
<gene>
    <name evidence="2" type="ORF">QVZ41_13815</name>
</gene>
<keyword evidence="3" id="KW-1185">Reference proteome</keyword>
<keyword evidence="1" id="KW-0472">Membrane</keyword>
<feature type="transmembrane region" description="Helical" evidence="1">
    <location>
        <begin position="115"/>
        <end position="134"/>
    </location>
</feature>
<keyword evidence="1" id="KW-1133">Transmembrane helix</keyword>
<keyword evidence="1" id="KW-0812">Transmembrane</keyword>
<organism evidence="2 3">
    <name type="scientific">Wenyingzhuangia gilva</name>
    <dbReference type="NCBI Taxonomy" id="3057677"/>
    <lineage>
        <taxon>Bacteria</taxon>
        <taxon>Pseudomonadati</taxon>
        <taxon>Bacteroidota</taxon>
        <taxon>Flavobacteriia</taxon>
        <taxon>Flavobacteriales</taxon>
        <taxon>Flavobacteriaceae</taxon>
        <taxon>Wenyingzhuangia</taxon>
    </lineage>
</organism>
<comment type="caution">
    <text evidence="2">The sequence shown here is derived from an EMBL/GenBank/DDBJ whole genome shotgun (WGS) entry which is preliminary data.</text>
</comment>
<evidence type="ECO:0000313" key="3">
    <source>
        <dbReference type="Proteomes" id="UP001168642"/>
    </source>
</evidence>
<proteinExistence type="predicted"/>
<protein>
    <submittedName>
        <fullName evidence="2">DUF423 domain-containing protein</fullName>
    </submittedName>
</protein>